<reference evidence="7" key="1">
    <citation type="submission" date="2022-11" db="EMBL/GenBank/DDBJ databases">
        <authorList>
            <person name="Petersen C."/>
        </authorList>
    </citation>
    <scope>NUCLEOTIDE SEQUENCE</scope>
    <source>
        <strain evidence="7">IBT 30761</strain>
    </source>
</reference>
<dbReference type="InterPro" id="IPR012951">
    <property type="entry name" value="BBE"/>
</dbReference>
<dbReference type="Pfam" id="PF08031">
    <property type="entry name" value="BBE"/>
    <property type="match status" value="1"/>
</dbReference>
<dbReference type="AlphaFoldDB" id="A0A9W9G3D6"/>
<comment type="caution">
    <text evidence="7">The sequence shown here is derived from an EMBL/GenBank/DDBJ whole genome shotgun (WGS) entry which is preliminary data.</text>
</comment>
<gene>
    <name evidence="7" type="ORF">N7532_001077</name>
</gene>
<feature type="signal peptide" evidence="5">
    <location>
        <begin position="1"/>
        <end position="17"/>
    </location>
</feature>
<dbReference type="GO" id="GO:0016491">
    <property type="term" value="F:oxidoreductase activity"/>
    <property type="evidence" value="ECO:0007669"/>
    <property type="project" value="UniProtKB-KW"/>
</dbReference>
<evidence type="ECO:0000256" key="3">
    <source>
        <dbReference type="ARBA" id="ARBA00022827"/>
    </source>
</evidence>
<dbReference type="EMBL" id="JAPQKI010000002">
    <property type="protein sequence ID" value="KAJ5110542.1"/>
    <property type="molecule type" value="Genomic_DNA"/>
</dbReference>
<dbReference type="Proteomes" id="UP001149074">
    <property type="component" value="Unassembled WGS sequence"/>
</dbReference>
<dbReference type="InterPro" id="IPR016166">
    <property type="entry name" value="FAD-bd_PCMH"/>
</dbReference>
<dbReference type="InterPro" id="IPR036318">
    <property type="entry name" value="FAD-bd_PCMH-like_sf"/>
</dbReference>
<dbReference type="GeneID" id="81352550"/>
<keyword evidence="4" id="KW-0560">Oxidoreductase</keyword>
<dbReference type="Gene3D" id="3.30.465.10">
    <property type="match status" value="1"/>
</dbReference>
<evidence type="ECO:0000256" key="2">
    <source>
        <dbReference type="ARBA" id="ARBA00022630"/>
    </source>
</evidence>
<evidence type="ECO:0000313" key="8">
    <source>
        <dbReference type="Proteomes" id="UP001149074"/>
    </source>
</evidence>
<keyword evidence="5" id="KW-0732">Signal</keyword>
<keyword evidence="2" id="KW-0285">Flavoprotein</keyword>
<reference evidence="7" key="2">
    <citation type="journal article" date="2023" name="IMA Fungus">
        <title>Comparative genomic study of the Penicillium genus elucidates a diverse pangenome and 15 lateral gene transfer events.</title>
        <authorList>
            <person name="Petersen C."/>
            <person name="Sorensen T."/>
            <person name="Nielsen M.R."/>
            <person name="Sondergaard T.E."/>
            <person name="Sorensen J.L."/>
            <person name="Fitzpatrick D.A."/>
            <person name="Frisvad J.C."/>
            <person name="Nielsen K.L."/>
        </authorList>
    </citation>
    <scope>NUCLEOTIDE SEQUENCE</scope>
    <source>
        <strain evidence="7">IBT 30761</strain>
    </source>
</reference>
<dbReference type="PROSITE" id="PS51387">
    <property type="entry name" value="FAD_PCMH"/>
    <property type="match status" value="1"/>
</dbReference>
<dbReference type="InterPro" id="IPR050416">
    <property type="entry name" value="FAD-linked_Oxidoreductase"/>
</dbReference>
<dbReference type="PANTHER" id="PTHR42973">
    <property type="entry name" value="BINDING OXIDOREDUCTASE, PUTATIVE (AFU_ORTHOLOGUE AFUA_1G17690)-RELATED"/>
    <property type="match status" value="1"/>
</dbReference>
<feature type="domain" description="FAD-binding PCMH-type" evidence="6">
    <location>
        <begin position="68"/>
        <end position="239"/>
    </location>
</feature>
<dbReference type="GO" id="GO:0071949">
    <property type="term" value="F:FAD binding"/>
    <property type="evidence" value="ECO:0007669"/>
    <property type="project" value="InterPro"/>
</dbReference>
<dbReference type="PANTHER" id="PTHR42973:SF13">
    <property type="entry name" value="FAD-BINDING PCMH-TYPE DOMAIN-CONTAINING PROTEIN"/>
    <property type="match status" value="1"/>
</dbReference>
<feature type="chain" id="PRO_5040946803" evidence="5">
    <location>
        <begin position="18"/>
        <end position="502"/>
    </location>
</feature>
<dbReference type="InterPro" id="IPR006094">
    <property type="entry name" value="Oxid_FAD_bind_N"/>
</dbReference>
<dbReference type="Gene3D" id="3.40.462.20">
    <property type="match status" value="1"/>
</dbReference>
<keyword evidence="8" id="KW-1185">Reference proteome</keyword>
<dbReference type="Pfam" id="PF01565">
    <property type="entry name" value="FAD_binding_4"/>
    <property type="match status" value="1"/>
</dbReference>
<name>A0A9W9G3D6_9EURO</name>
<dbReference type="SUPFAM" id="SSF56176">
    <property type="entry name" value="FAD-binding/transporter-associated domain-like"/>
    <property type="match status" value="1"/>
</dbReference>
<proteinExistence type="inferred from homology"/>
<dbReference type="OrthoDB" id="2151789at2759"/>
<evidence type="ECO:0000256" key="1">
    <source>
        <dbReference type="ARBA" id="ARBA00005466"/>
    </source>
</evidence>
<evidence type="ECO:0000259" key="6">
    <source>
        <dbReference type="PROSITE" id="PS51387"/>
    </source>
</evidence>
<dbReference type="InterPro" id="IPR016169">
    <property type="entry name" value="FAD-bd_PCMH_sub2"/>
</dbReference>
<accession>A0A9W9G3D6</accession>
<sequence length="502" mass="54320">MTRILAPLACLVATGNATTPVLERANGLSAQSVTTNCKQACSQLSSTFGSAFHWPQNDNFTIWDAKQQEVHPACRVEPSSANDVAEILDILVSHWCYFSVKGGGHSRNPGDSNSVGGVTVDLNRLSGIEILQGNKQARVGGGATSIQVYQALETRNLSFVGGRVGSVGMGGFTLGGGTSPFSNKYGWSLDNVYEYEVVLSNGTITTASESHNPDLYFALRGGGNNFGIVTAFTVRTFPQGPVFTSMTTYSANQSNQVLDKVYDLYTNINLTSDKEMGYDLYYSYSSESDQFTLSGTQRYGKPVRNPPVFAAINQIPTLSISTNIGPMSQAVDGTDSMGTTRHLFATLSVAPSRSLLSEGLKIFQEEVEAIKKVPGLDPNFISYPLQRNAIKAMKQRGGNALGIDRDEPLFLILISTAWSNSTNDADVNRMTANTIDRLNSTANNLGVANRYKYINYASAAQANTVFSGYGENLQRLQKIQKAVDPRGIFTSKGLWRGFAKLL</sequence>
<evidence type="ECO:0000256" key="5">
    <source>
        <dbReference type="SAM" id="SignalP"/>
    </source>
</evidence>
<protein>
    <submittedName>
        <fullName evidence="7">FAD-binding domain-containing protein</fullName>
    </submittedName>
</protein>
<organism evidence="7 8">
    <name type="scientific">Penicillium argentinense</name>
    <dbReference type="NCBI Taxonomy" id="1131581"/>
    <lineage>
        <taxon>Eukaryota</taxon>
        <taxon>Fungi</taxon>
        <taxon>Dikarya</taxon>
        <taxon>Ascomycota</taxon>
        <taxon>Pezizomycotina</taxon>
        <taxon>Eurotiomycetes</taxon>
        <taxon>Eurotiomycetidae</taxon>
        <taxon>Eurotiales</taxon>
        <taxon>Aspergillaceae</taxon>
        <taxon>Penicillium</taxon>
    </lineage>
</organism>
<keyword evidence="3" id="KW-0274">FAD</keyword>
<evidence type="ECO:0000313" key="7">
    <source>
        <dbReference type="EMBL" id="KAJ5110542.1"/>
    </source>
</evidence>
<dbReference type="RefSeq" id="XP_056478612.1">
    <property type="nucleotide sequence ID" value="XM_056613571.1"/>
</dbReference>
<comment type="similarity">
    <text evidence="1">Belongs to the oxygen-dependent FAD-linked oxidoreductase family.</text>
</comment>
<evidence type="ECO:0000256" key="4">
    <source>
        <dbReference type="ARBA" id="ARBA00023002"/>
    </source>
</evidence>